<keyword evidence="1" id="KW-0812">Transmembrane</keyword>
<proteinExistence type="predicted"/>
<dbReference type="EMBL" id="HBIV01025389">
    <property type="protein sequence ID" value="CAE0666613.1"/>
    <property type="molecule type" value="Transcribed_RNA"/>
</dbReference>
<feature type="transmembrane region" description="Helical" evidence="1">
    <location>
        <begin position="20"/>
        <end position="38"/>
    </location>
</feature>
<gene>
    <name evidence="2" type="ORF">LGLO00237_LOCUS18225</name>
</gene>
<evidence type="ECO:0000256" key="1">
    <source>
        <dbReference type="SAM" id="Phobius"/>
    </source>
</evidence>
<dbReference type="AlphaFoldDB" id="A0A7S3YZ86"/>
<name>A0A7S3YZ86_9EUKA</name>
<accession>A0A7S3YZ86</accession>
<organism evidence="2">
    <name type="scientific">Lotharella globosa</name>
    <dbReference type="NCBI Taxonomy" id="91324"/>
    <lineage>
        <taxon>Eukaryota</taxon>
        <taxon>Sar</taxon>
        <taxon>Rhizaria</taxon>
        <taxon>Cercozoa</taxon>
        <taxon>Chlorarachniophyceae</taxon>
        <taxon>Lotharella</taxon>
    </lineage>
</organism>
<keyword evidence="1" id="KW-1133">Transmembrane helix</keyword>
<evidence type="ECO:0000313" key="2">
    <source>
        <dbReference type="EMBL" id="CAE0666613.1"/>
    </source>
</evidence>
<protein>
    <submittedName>
        <fullName evidence="2">Uncharacterized protein</fullName>
    </submittedName>
</protein>
<keyword evidence="1" id="KW-0472">Membrane</keyword>
<reference evidence="2" key="1">
    <citation type="submission" date="2021-01" db="EMBL/GenBank/DDBJ databases">
        <authorList>
            <person name="Corre E."/>
            <person name="Pelletier E."/>
            <person name="Niang G."/>
            <person name="Scheremetjew M."/>
            <person name="Finn R."/>
            <person name="Kale V."/>
            <person name="Holt S."/>
            <person name="Cochrane G."/>
            <person name="Meng A."/>
            <person name="Brown T."/>
            <person name="Cohen L."/>
        </authorList>
    </citation>
    <scope>NUCLEOTIDE SEQUENCE</scope>
    <source>
        <strain evidence="2">CCCM811</strain>
    </source>
</reference>
<sequence>MDAFFDTFLEDGGDVVVEDGLRRAFMLFHLVVVIFLAMTQHKEWKPLGLQAAAMQDFSIIDMEDDAHMIQARTEDIKASSIGITPRPSHLNRILAAPAA</sequence>